<dbReference type="Gene3D" id="1.10.1200.10">
    <property type="entry name" value="ACP-like"/>
    <property type="match status" value="1"/>
</dbReference>
<feature type="domain" description="Carrier" evidence="1">
    <location>
        <begin position="1"/>
        <end position="79"/>
    </location>
</feature>
<evidence type="ECO:0000313" key="2">
    <source>
        <dbReference type="EMBL" id="KPJ52452.1"/>
    </source>
</evidence>
<gene>
    <name evidence="2" type="ORF">AMJ39_07840</name>
</gene>
<dbReference type="PROSITE" id="PS50075">
    <property type="entry name" value="CARRIER"/>
    <property type="match status" value="1"/>
</dbReference>
<dbReference type="Proteomes" id="UP000052008">
    <property type="component" value="Unassembled WGS sequence"/>
</dbReference>
<dbReference type="AlphaFoldDB" id="A0A0S7WQQ3"/>
<accession>A0A0S7WQQ3</accession>
<sequence>MEIDTDIRDFIISHFLVDGERALADETSLLDEGIIDSTGVLELVSFLEEHFAIEVKDEELIPENLDSVSRLVGFVEKKLSPAESSVRTTS</sequence>
<protein>
    <submittedName>
        <fullName evidence="2">Acyl carrier protein</fullName>
    </submittedName>
</protein>
<name>A0A0S7WQQ3_UNCT6</name>
<comment type="caution">
    <text evidence="2">The sequence shown here is derived from an EMBL/GenBank/DDBJ whole genome shotgun (WGS) entry which is preliminary data.</text>
</comment>
<organism evidence="2 3">
    <name type="scientific">candidate division TA06 bacterium DG_24</name>
    <dbReference type="NCBI Taxonomy" id="1703770"/>
    <lineage>
        <taxon>Bacteria</taxon>
        <taxon>Bacteria division TA06</taxon>
    </lineage>
</organism>
<evidence type="ECO:0000259" key="1">
    <source>
        <dbReference type="PROSITE" id="PS50075"/>
    </source>
</evidence>
<dbReference type="InterPro" id="IPR036736">
    <property type="entry name" value="ACP-like_sf"/>
</dbReference>
<proteinExistence type="predicted"/>
<dbReference type="STRING" id="1703770.AMJ39_07840"/>
<dbReference type="EMBL" id="LIZS01000058">
    <property type="protein sequence ID" value="KPJ52452.1"/>
    <property type="molecule type" value="Genomic_DNA"/>
</dbReference>
<evidence type="ECO:0000313" key="3">
    <source>
        <dbReference type="Proteomes" id="UP000052008"/>
    </source>
</evidence>
<dbReference type="PATRIC" id="fig|1703770.3.peg.2160"/>
<dbReference type="SUPFAM" id="SSF47336">
    <property type="entry name" value="ACP-like"/>
    <property type="match status" value="1"/>
</dbReference>
<reference evidence="2 3" key="1">
    <citation type="journal article" date="2015" name="Microbiome">
        <title>Genomic resolution of linkages in carbon, nitrogen, and sulfur cycling among widespread estuary sediment bacteria.</title>
        <authorList>
            <person name="Baker B.J."/>
            <person name="Lazar C.S."/>
            <person name="Teske A.P."/>
            <person name="Dick G.J."/>
        </authorList>
    </citation>
    <scope>NUCLEOTIDE SEQUENCE [LARGE SCALE GENOMIC DNA]</scope>
    <source>
        <strain evidence="2">DG_24</strain>
    </source>
</reference>
<dbReference type="Pfam" id="PF00550">
    <property type="entry name" value="PP-binding"/>
    <property type="match status" value="1"/>
</dbReference>
<dbReference type="InterPro" id="IPR009081">
    <property type="entry name" value="PP-bd_ACP"/>
</dbReference>